<protein>
    <submittedName>
        <fullName evidence="2">Glycerophosphoryl diester phosphodiesterase</fullName>
    </submittedName>
</protein>
<evidence type="ECO:0000313" key="2">
    <source>
        <dbReference type="EMBL" id="SEU19633.1"/>
    </source>
</evidence>
<feature type="compositionally biased region" description="Pro residues" evidence="1">
    <location>
        <begin position="57"/>
        <end position="69"/>
    </location>
</feature>
<dbReference type="AlphaFoldDB" id="A0A1I0K6Y4"/>
<dbReference type="GO" id="GO:0006629">
    <property type="term" value="P:lipid metabolic process"/>
    <property type="evidence" value="ECO:0007669"/>
    <property type="project" value="InterPro"/>
</dbReference>
<proteinExistence type="predicted"/>
<gene>
    <name evidence="2" type="ORF">SAMN05421811_107138</name>
</gene>
<dbReference type="STRING" id="568860.SAMN05421811_107138"/>
<evidence type="ECO:0000313" key="3">
    <source>
        <dbReference type="Proteomes" id="UP000199361"/>
    </source>
</evidence>
<feature type="region of interest" description="Disordered" evidence="1">
    <location>
        <begin position="1"/>
        <end position="21"/>
    </location>
</feature>
<dbReference type="Gene3D" id="3.20.20.190">
    <property type="entry name" value="Phosphatidylinositol (PI) phosphodiesterase"/>
    <property type="match status" value="1"/>
</dbReference>
<accession>A0A1I0K6Y4</accession>
<name>A0A1I0K6Y4_9ACTN</name>
<dbReference type="Proteomes" id="UP000199361">
    <property type="component" value="Unassembled WGS sequence"/>
</dbReference>
<sequence>MARHENEISGTTDVAGRPEFAARRVTRTIDGRPVTGWFTEDFTLAELKTLTARPTTGSPPAPPAPTRTW</sequence>
<dbReference type="InterPro" id="IPR017946">
    <property type="entry name" value="PLC-like_Pdiesterase_TIM-brl"/>
</dbReference>
<dbReference type="SUPFAM" id="SSF51695">
    <property type="entry name" value="PLC-like phosphodiesterases"/>
    <property type="match status" value="1"/>
</dbReference>
<dbReference type="GO" id="GO:0008081">
    <property type="term" value="F:phosphoric diester hydrolase activity"/>
    <property type="evidence" value="ECO:0007669"/>
    <property type="project" value="InterPro"/>
</dbReference>
<organism evidence="2 3">
    <name type="scientific">Nonomuraea wenchangensis</name>
    <dbReference type="NCBI Taxonomy" id="568860"/>
    <lineage>
        <taxon>Bacteria</taxon>
        <taxon>Bacillati</taxon>
        <taxon>Actinomycetota</taxon>
        <taxon>Actinomycetes</taxon>
        <taxon>Streptosporangiales</taxon>
        <taxon>Streptosporangiaceae</taxon>
        <taxon>Nonomuraea</taxon>
    </lineage>
</organism>
<evidence type="ECO:0000256" key="1">
    <source>
        <dbReference type="SAM" id="MobiDB-lite"/>
    </source>
</evidence>
<feature type="region of interest" description="Disordered" evidence="1">
    <location>
        <begin position="49"/>
        <end position="69"/>
    </location>
</feature>
<dbReference type="EMBL" id="FOHX01000007">
    <property type="protein sequence ID" value="SEU19633.1"/>
    <property type="molecule type" value="Genomic_DNA"/>
</dbReference>
<reference evidence="2 3" key="1">
    <citation type="submission" date="2016-10" db="EMBL/GenBank/DDBJ databases">
        <authorList>
            <person name="de Groot N.N."/>
        </authorList>
    </citation>
    <scope>NUCLEOTIDE SEQUENCE [LARGE SCALE GENOMIC DNA]</scope>
    <source>
        <strain evidence="2 3">CGMCC 4.5598</strain>
    </source>
</reference>
<keyword evidence="3" id="KW-1185">Reference proteome</keyword>